<dbReference type="EMBL" id="QWVT01000018">
    <property type="protein sequence ID" value="RID84874.1"/>
    <property type="molecule type" value="Genomic_DNA"/>
</dbReference>
<proteinExistence type="inferred from homology"/>
<dbReference type="Pfam" id="PF05400">
    <property type="entry name" value="FliT"/>
    <property type="match status" value="1"/>
</dbReference>
<evidence type="ECO:0000256" key="1">
    <source>
        <dbReference type="ARBA" id="ARBA00004514"/>
    </source>
</evidence>
<keyword evidence="9" id="KW-1185">Reference proteome</keyword>
<dbReference type="RefSeq" id="WP_119112927.1">
    <property type="nucleotide sequence ID" value="NZ_CBCSEO010000021.1"/>
</dbReference>
<organism evidence="8 9">
    <name type="scientific">Mesobacillus zeae</name>
    <dbReference type="NCBI Taxonomy" id="1917180"/>
    <lineage>
        <taxon>Bacteria</taxon>
        <taxon>Bacillati</taxon>
        <taxon>Bacillota</taxon>
        <taxon>Bacilli</taxon>
        <taxon>Bacillales</taxon>
        <taxon>Bacillaceae</taxon>
        <taxon>Mesobacillus</taxon>
    </lineage>
</organism>
<keyword evidence="8" id="KW-0969">Cilium</keyword>
<protein>
    <recommendedName>
        <fullName evidence="7">Flagellar protein FliT</fullName>
    </recommendedName>
</protein>
<comment type="function">
    <text evidence="5">May act as an export chaperone for the filament capping protein FliD.</text>
</comment>
<keyword evidence="3" id="KW-1005">Bacterial flagellum biogenesis</keyword>
<evidence type="ECO:0000256" key="3">
    <source>
        <dbReference type="ARBA" id="ARBA00022795"/>
    </source>
</evidence>
<gene>
    <name evidence="8" type="ORF">D1970_11030</name>
</gene>
<evidence type="ECO:0000256" key="4">
    <source>
        <dbReference type="ARBA" id="ARBA00023186"/>
    </source>
</evidence>
<comment type="caution">
    <text evidence="8">The sequence shown here is derived from an EMBL/GenBank/DDBJ whole genome shotgun (WGS) entry which is preliminary data.</text>
</comment>
<evidence type="ECO:0000256" key="5">
    <source>
        <dbReference type="ARBA" id="ARBA00093765"/>
    </source>
</evidence>
<dbReference type="InterPro" id="IPR008622">
    <property type="entry name" value="FliT"/>
</dbReference>
<reference evidence="8 9" key="1">
    <citation type="submission" date="2018-08" db="EMBL/GenBank/DDBJ databases">
        <title>Bacillus jemisoniae sp. nov., Bacillus chryseoplanitiae sp. nov., Bacillus resnikiae sp. nov., and Bacillus frankliniae sp. nov., isolated from Viking spacecraft and associated surfaces.</title>
        <authorList>
            <person name="Seuylemezian A."/>
            <person name="Vaishampayan P."/>
        </authorList>
    </citation>
    <scope>NUCLEOTIDE SEQUENCE [LARGE SCALE GENOMIC DNA]</scope>
    <source>
        <strain evidence="8 9">JJ-247</strain>
    </source>
</reference>
<evidence type="ECO:0000313" key="8">
    <source>
        <dbReference type="EMBL" id="RID84874.1"/>
    </source>
</evidence>
<accession>A0A398B601</accession>
<evidence type="ECO:0000256" key="6">
    <source>
        <dbReference type="ARBA" id="ARBA00093785"/>
    </source>
</evidence>
<evidence type="ECO:0000256" key="7">
    <source>
        <dbReference type="ARBA" id="ARBA00093797"/>
    </source>
</evidence>
<keyword evidence="8" id="KW-0282">Flagellum</keyword>
<comment type="similarity">
    <text evidence="6">Belongs to the bacillales FliT family.</text>
</comment>
<sequence>MSAVETFYAHTASMVDLLESGEIDRDEKISAVEMLLEKREGLMAAMVPPYTEKEQILGQQLISLDQKLTKLLSSELAGIQRDLKGLNEKKESNMKYVNPYQNMSIDGMFYDQRK</sequence>
<dbReference type="Proteomes" id="UP000265816">
    <property type="component" value="Unassembled WGS sequence"/>
</dbReference>
<keyword evidence="4" id="KW-0143">Chaperone</keyword>
<keyword evidence="8" id="KW-0966">Cell projection</keyword>
<evidence type="ECO:0000313" key="9">
    <source>
        <dbReference type="Proteomes" id="UP000265816"/>
    </source>
</evidence>
<comment type="subcellular location">
    <subcellularLocation>
        <location evidence="1">Cytoplasm</location>
        <location evidence="1">Cytosol</location>
    </subcellularLocation>
</comment>
<evidence type="ECO:0000256" key="2">
    <source>
        <dbReference type="ARBA" id="ARBA00022490"/>
    </source>
</evidence>
<keyword evidence="2" id="KW-0963">Cytoplasm</keyword>
<name>A0A398B601_9BACI</name>
<dbReference type="AlphaFoldDB" id="A0A398B601"/>
<dbReference type="OrthoDB" id="2353131at2"/>